<dbReference type="InterPro" id="IPR048626">
    <property type="entry name" value="CSL4_N"/>
</dbReference>
<dbReference type="GO" id="GO:0070481">
    <property type="term" value="P:nuclear-transcribed mRNA catabolic process, non-stop decay"/>
    <property type="evidence" value="ECO:0007669"/>
    <property type="project" value="EnsemblFungi"/>
</dbReference>
<dbReference type="Gene3D" id="2.40.50.140">
    <property type="entry name" value="Nucleic acid-binding proteins"/>
    <property type="match status" value="1"/>
</dbReference>
<evidence type="ECO:0000256" key="2">
    <source>
        <dbReference type="ARBA" id="ARBA00022490"/>
    </source>
</evidence>
<feature type="region of interest" description="Disordered" evidence="4">
    <location>
        <begin position="74"/>
        <end position="93"/>
    </location>
</feature>
<proteinExistence type="predicted"/>
<name>A0A1E4TNK8_PACTA</name>
<dbReference type="Gene3D" id="2.40.50.880">
    <property type="match status" value="1"/>
</dbReference>
<dbReference type="GO" id="GO:0000177">
    <property type="term" value="C:cytoplasmic exosome (RNase complex)"/>
    <property type="evidence" value="ECO:0007669"/>
    <property type="project" value="EnsemblFungi"/>
</dbReference>
<dbReference type="GO" id="GO:0071038">
    <property type="term" value="P:TRAMP-dependent tRNA surveillance pathway"/>
    <property type="evidence" value="ECO:0007669"/>
    <property type="project" value="EnsemblFungi"/>
</dbReference>
<dbReference type="STRING" id="669874.A0A1E4TNK8"/>
<dbReference type="Proteomes" id="UP000094236">
    <property type="component" value="Unassembled WGS sequence"/>
</dbReference>
<evidence type="ECO:0000256" key="1">
    <source>
        <dbReference type="ARBA" id="ARBA00004604"/>
    </source>
</evidence>
<accession>A0A1E4TNK8</accession>
<sequence>MTVLDIPKVAVPGQPLVPSFLTDEGDSISKFIPGQGTKLERLLVQDKNSKVPVIIATILGKVKIYERVYKEEAEAEEEEEEEEKEAEGKQDQEQEELKVRTFIISVVPKSSKNYYYQDSQDSQNLQKLKELEIDTNIEEVTSKNQEDVIINKSLSNLPQEGDIVLVKILKLTLKQAFVEIIAIENKKALDHSARTLINNDSAPPSLYSSIASTSTTILQQVDIGENFKGIIRSQDVRSTDRDRVKIIESFKPGDIVRCIVISLGDGTNYYLSTARNDLGVIFAKSHGGAGEIMYAVDWKTMICINTGEVEQRKCAKPF</sequence>
<feature type="domain" description="Exosome complex component CSL4 N-terminal" evidence="6">
    <location>
        <begin position="12"/>
        <end position="66"/>
    </location>
</feature>
<reference evidence="8" key="1">
    <citation type="submission" date="2016-05" db="EMBL/GenBank/DDBJ databases">
        <title>Comparative genomics of biotechnologically important yeasts.</title>
        <authorList>
            <consortium name="DOE Joint Genome Institute"/>
            <person name="Riley R."/>
            <person name="Haridas S."/>
            <person name="Wolfe K.H."/>
            <person name="Lopes M.R."/>
            <person name="Hittinger C.T."/>
            <person name="Goker M."/>
            <person name="Salamov A."/>
            <person name="Wisecaver J."/>
            <person name="Long T.M."/>
            <person name="Aerts A.L."/>
            <person name="Barry K."/>
            <person name="Choi C."/>
            <person name="Clum A."/>
            <person name="Coughlan A.Y."/>
            <person name="Deshpande S."/>
            <person name="Douglass A.P."/>
            <person name="Hanson S.J."/>
            <person name="Klenk H.-P."/>
            <person name="Labutti K."/>
            <person name="Lapidus A."/>
            <person name="Lindquist E."/>
            <person name="Lipzen A."/>
            <person name="Meier-Kolthoff J.P."/>
            <person name="Ohm R.A."/>
            <person name="Otillar R.P."/>
            <person name="Pangilinan J."/>
            <person name="Peng Y."/>
            <person name="Rokas A."/>
            <person name="Rosa C.A."/>
            <person name="Scheuner C."/>
            <person name="Sibirny A.A."/>
            <person name="Slot J.C."/>
            <person name="Stielow J.B."/>
            <person name="Sun H."/>
            <person name="Kurtzman C.P."/>
            <person name="Blackwell M."/>
            <person name="Grigoriev I.V."/>
            <person name="Jeffries T.W."/>
        </authorList>
    </citation>
    <scope>NUCLEOTIDE SEQUENCE [LARGE SCALE GENOMIC DNA]</scope>
    <source>
        <strain evidence="8">NRRL Y-2460</strain>
    </source>
</reference>
<keyword evidence="2" id="KW-0963">Cytoplasm</keyword>
<dbReference type="Pfam" id="PF10447">
    <property type="entry name" value="EXOSC1"/>
    <property type="match status" value="1"/>
</dbReference>
<feature type="compositionally biased region" description="Acidic residues" evidence="4">
    <location>
        <begin position="74"/>
        <end position="85"/>
    </location>
</feature>
<organism evidence="7 8">
    <name type="scientific">Pachysolen tannophilus NRRL Y-2460</name>
    <dbReference type="NCBI Taxonomy" id="669874"/>
    <lineage>
        <taxon>Eukaryota</taxon>
        <taxon>Fungi</taxon>
        <taxon>Dikarya</taxon>
        <taxon>Ascomycota</taxon>
        <taxon>Saccharomycotina</taxon>
        <taxon>Pichiomycetes</taxon>
        <taxon>Pachysolenaceae</taxon>
        <taxon>Pachysolen</taxon>
    </lineage>
</organism>
<keyword evidence="3" id="KW-0271">Exosome</keyword>
<dbReference type="GO" id="GO:0005730">
    <property type="term" value="C:nucleolus"/>
    <property type="evidence" value="ECO:0007669"/>
    <property type="project" value="UniProtKB-SubCell"/>
</dbReference>
<evidence type="ECO:0000313" key="8">
    <source>
        <dbReference type="Proteomes" id="UP000094236"/>
    </source>
</evidence>
<feature type="domain" description="Exosome complex component CSL4 C-terminal" evidence="5">
    <location>
        <begin position="157"/>
        <end position="263"/>
    </location>
</feature>
<evidence type="ECO:0000259" key="6">
    <source>
        <dbReference type="Pfam" id="PF21551"/>
    </source>
</evidence>
<evidence type="ECO:0000259" key="5">
    <source>
        <dbReference type="Pfam" id="PF10447"/>
    </source>
</evidence>
<dbReference type="EMBL" id="KV454018">
    <property type="protein sequence ID" value="ODV93309.1"/>
    <property type="molecule type" value="Genomic_DNA"/>
</dbReference>
<dbReference type="SUPFAM" id="SSF50249">
    <property type="entry name" value="Nucleic acid-binding proteins"/>
    <property type="match status" value="1"/>
</dbReference>
<dbReference type="GO" id="GO:0003723">
    <property type="term" value="F:RNA binding"/>
    <property type="evidence" value="ECO:0007669"/>
    <property type="project" value="InterPro"/>
</dbReference>
<dbReference type="GO" id="GO:0071035">
    <property type="term" value="P:nuclear polyadenylation-dependent rRNA catabolic process"/>
    <property type="evidence" value="ECO:0007669"/>
    <property type="project" value="EnsemblFungi"/>
</dbReference>
<gene>
    <name evidence="7" type="ORF">PACTADRAFT_51919</name>
</gene>
<dbReference type="GO" id="GO:0006397">
    <property type="term" value="P:mRNA processing"/>
    <property type="evidence" value="ECO:0007669"/>
    <property type="project" value="EnsemblFungi"/>
</dbReference>
<dbReference type="Pfam" id="PF21551">
    <property type="entry name" value="CSL4_N"/>
    <property type="match status" value="1"/>
</dbReference>
<keyword evidence="8" id="KW-1185">Reference proteome</keyword>
<dbReference type="GO" id="GO:0000467">
    <property type="term" value="P:exonucleolytic trimming to generate mature 3'-end of 5.8S rRNA from tricistronic rRNA transcript (SSU-rRNA, 5.8S rRNA, LSU-rRNA)"/>
    <property type="evidence" value="ECO:0007669"/>
    <property type="project" value="EnsemblFungi"/>
</dbReference>
<dbReference type="InterPro" id="IPR012340">
    <property type="entry name" value="NA-bd_OB-fold"/>
</dbReference>
<protein>
    <submittedName>
        <fullName evidence="7">Uncharacterized protein</fullName>
    </submittedName>
</protein>
<dbReference type="InterPro" id="IPR039771">
    <property type="entry name" value="Csl4"/>
</dbReference>
<dbReference type="GO" id="GO:0000176">
    <property type="term" value="C:nuclear exosome (RNase complex)"/>
    <property type="evidence" value="ECO:0007669"/>
    <property type="project" value="EnsemblFungi"/>
</dbReference>
<comment type="subcellular location">
    <subcellularLocation>
        <location evidence="1">Nucleus</location>
        <location evidence="1">Nucleolus</location>
    </subcellularLocation>
</comment>
<evidence type="ECO:0000256" key="3">
    <source>
        <dbReference type="ARBA" id="ARBA00022835"/>
    </source>
</evidence>
<dbReference type="PANTHER" id="PTHR12686">
    <property type="entry name" value="3'-5' EXORIBONUCLEASE CSL4-RELATED"/>
    <property type="match status" value="1"/>
</dbReference>
<dbReference type="InterPro" id="IPR019495">
    <property type="entry name" value="EXOSC1_C"/>
</dbReference>
<dbReference type="PANTHER" id="PTHR12686:SF8">
    <property type="entry name" value="EXOSOME COMPLEX COMPONENT CSL4"/>
    <property type="match status" value="1"/>
</dbReference>
<evidence type="ECO:0000256" key="4">
    <source>
        <dbReference type="SAM" id="MobiDB-lite"/>
    </source>
</evidence>
<dbReference type="OrthoDB" id="440760at2759"/>
<evidence type="ECO:0000313" key="7">
    <source>
        <dbReference type="EMBL" id="ODV93309.1"/>
    </source>
</evidence>
<dbReference type="AlphaFoldDB" id="A0A1E4TNK8"/>